<gene>
    <name evidence="1" type="ORF">RM53_11080</name>
</gene>
<evidence type="ECO:0008006" key="3">
    <source>
        <dbReference type="Google" id="ProtNLM"/>
    </source>
</evidence>
<dbReference type="Pfam" id="PF09601">
    <property type="entry name" value="DUF2459"/>
    <property type="match status" value="1"/>
</dbReference>
<dbReference type="InterPro" id="IPR011727">
    <property type="entry name" value="CHP02117"/>
</dbReference>
<sequence>MMRALVLAALIGLVAALLTWTRPGAEDREATDTVAILVLDNGFHTDIAVPRAALERRGGPLARAVEALAPGDWILIGWGDAKFYVDQRPISDRLPDGARAFLHPGNRSVLMLAPRREDPRLAYGEDSAALSLSRARFERLAARVEASLDLSNGRPRIAALRPGDDARFFASRETFSILHLCNHWTAGVLNAGGVAIRPVPAITSGEVMRSVRAAERARKLDRPPLRD</sequence>
<evidence type="ECO:0000313" key="2">
    <source>
        <dbReference type="Proteomes" id="UP000031166"/>
    </source>
</evidence>
<organism evidence="1 2">
    <name type="scientific">Brevundimonas nasdae</name>
    <dbReference type="NCBI Taxonomy" id="172043"/>
    <lineage>
        <taxon>Bacteria</taxon>
        <taxon>Pseudomonadati</taxon>
        <taxon>Pseudomonadota</taxon>
        <taxon>Alphaproteobacteria</taxon>
        <taxon>Caulobacterales</taxon>
        <taxon>Caulobacteraceae</taxon>
        <taxon>Brevundimonas</taxon>
    </lineage>
</organism>
<name>A0A0B4C779_9CAUL</name>
<dbReference type="Proteomes" id="UP000031166">
    <property type="component" value="Unassembled WGS sequence"/>
</dbReference>
<proteinExistence type="predicted"/>
<accession>A0A0B4C779</accession>
<protein>
    <recommendedName>
        <fullName evidence="3">DUF2459 domain-containing protein</fullName>
    </recommendedName>
</protein>
<dbReference type="AlphaFoldDB" id="A0A0B4C779"/>
<reference evidence="1 2" key="1">
    <citation type="submission" date="2014-12" db="EMBL/GenBank/DDBJ databases">
        <title>Genome sequencing of Brevundimonas nasdae TPW30.</title>
        <authorList>
            <person name="Tan P.W."/>
            <person name="Chan K.-G."/>
        </authorList>
    </citation>
    <scope>NUCLEOTIDE SEQUENCE [LARGE SCALE GENOMIC DNA]</scope>
    <source>
        <strain evidence="1 2">TPW30</strain>
    </source>
</reference>
<dbReference type="RefSeq" id="WP_039246763.1">
    <property type="nucleotide sequence ID" value="NZ_JWSY01000019.1"/>
</dbReference>
<dbReference type="EMBL" id="JWSY01000019">
    <property type="protein sequence ID" value="KIC56899.1"/>
    <property type="molecule type" value="Genomic_DNA"/>
</dbReference>
<dbReference type="STRING" id="172043.RM53_11080"/>
<comment type="caution">
    <text evidence="1">The sequence shown here is derived from an EMBL/GenBank/DDBJ whole genome shotgun (WGS) entry which is preliminary data.</text>
</comment>
<evidence type="ECO:0000313" key="1">
    <source>
        <dbReference type="EMBL" id="KIC56899.1"/>
    </source>
</evidence>